<gene>
    <name evidence="2" type="ordered locus">Ccur_05290</name>
</gene>
<proteinExistence type="predicted"/>
<dbReference type="HOGENOM" id="CLU_859747_0_0_11"/>
<feature type="transmembrane region" description="Helical" evidence="1">
    <location>
        <begin position="302"/>
        <end position="321"/>
    </location>
</feature>
<feature type="transmembrane region" description="Helical" evidence="1">
    <location>
        <begin position="33"/>
        <end position="58"/>
    </location>
</feature>
<organism evidence="2 3">
    <name type="scientific">Cryptobacterium curtum (strain ATCC 700683 / DSM 15641 / CCUG 43107 / 12-3)</name>
    <dbReference type="NCBI Taxonomy" id="469378"/>
    <lineage>
        <taxon>Bacteria</taxon>
        <taxon>Bacillati</taxon>
        <taxon>Actinomycetota</taxon>
        <taxon>Coriobacteriia</taxon>
        <taxon>Eggerthellales</taxon>
        <taxon>Eggerthellaceae</taxon>
        <taxon>Cryptobacterium</taxon>
    </lineage>
</organism>
<name>C7MMW0_CRYCD</name>
<sequence>MGGSVIPSLPIMSLLFSGIIEAVLSVEISSEAVIAVLVAGVVGAVSSAASSIFVWHFLMHVGVKPPRWQPFLLCLFCMALCIVVTAAHPSSVIDACDRSLVAGILMAAAWSDGTCRLIPDALSYGGAGLHLILLIGAHLYAGTQSAIPSAVFHAVLNAFGMVALLAVAALCCYKSRGYRSTDKTLSSRLLLRAPIDSRRSPVESICAISSRTSAVATTPVVPAAPSELTRRSSDNSTLSAAPIGGGDIKLIACITFCCGWWSTLSLVGVACLLALASAILRQLYSRLHAAKNRKPFSVYPRLLSHATFPFVPSIAVAFWVVSL</sequence>
<feature type="transmembrane region" description="Helical" evidence="1">
    <location>
        <begin position="259"/>
        <end position="281"/>
    </location>
</feature>
<evidence type="ECO:0000256" key="1">
    <source>
        <dbReference type="SAM" id="Phobius"/>
    </source>
</evidence>
<evidence type="ECO:0000313" key="2">
    <source>
        <dbReference type="EMBL" id="ACU94250.1"/>
    </source>
</evidence>
<dbReference type="RefSeq" id="WP_012802938.1">
    <property type="nucleotide sequence ID" value="NC_013170.1"/>
</dbReference>
<keyword evidence="3" id="KW-1185">Reference proteome</keyword>
<evidence type="ECO:0000313" key="3">
    <source>
        <dbReference type="Proteomes" id="UP000000954"/>
    </source>
</evidence>
<dbReference type="AlphaFoldDB" id="C7MMW0"/>
<keyword evidence="1" id="KW-0472">Membrane</keyword>
<protein>
    <submittedName>
        <fullName evidence="2">Uncharacterized protein</fullName>
    </submittedName>
</protein>
<keyword evidence="1" id="KW-0812">Transmembrane</keyword>
<dbReference type="KEGG" id="ccu:Ccur_05290"/>
<dbReference type="EMBL" id="CP001682">
    <property type="protein sequence ID" value="ACU94250.1"/>
    <property type="molecule type" value="Genomic_DNA"/>
</dbReference>
<keyword evidence="1" id="KW-1133">Transmembrane helix</keyword>
<dbReference type="Proteomes" id="UP000000954">
    <property type="component" value="Chromosome"/>
</dbReference>
<feature type="transmembrane region" description="Helical" evidence="1">
    <location>
        <begin position="150"/>
        <end position="170"/>
    </location>
</feature>
<feature type="transmembrane region" description="Helical" evidence="1">
    <location>
        <begin position="70"/>
        <end position="88"/>
    </location>
</feature>
<feature type="transmembrane region" description="Helical" evidence="1">
    <location>
        <begin position="6"/>
        <end position="26"/>
    </location>
</feature>
<feature type="transmembrane region" description="Helical" evidence="1">
    <location>
        <begin position="125"/>
        <end position="143"/>
    </location>
</feature>
<reference evidence="2 3" key="1">
    <citation type="journal article" date="2009" name="Stand. Genomic Sci.">
        <title>Complete genome sequence of Cryptobacterium curtum type strain (12-3).</title>
        <authorList>
            <person name="Mavrommatis K."/>
            <person name="Pukall R."/>
            <person name="Rohde C."/>
            <person name="Chen F."/>
            <person name="Sims D."/>
            <person name="Brettin T."/>
            <person name="Kuske C."/>
            <person name="Detter J.C."/>
            <person name="Han C."/>
            <person name="Lapidus A."/>
            <person name="Copeland A."/>
            <person name="Glavina Del Rio T."/>
            <person name="Nolan M."/>
            <person name="Lucas S."/>
            <person name="Tice H."/>
            <person name="Cheng J.F."/>
            <person name="Bruce D."/>
            <person name="Goodwin L."/>
            <person name="Pitluck S."/>
            <person name="Ovchinnikova G."/>
            <person name="Pati A."/>
            <person name="Ivanova N."/>
            <person name="Chen A."/>
            <person name="Palaniappan K."/>
            <person name="Chain P."/>
            <person name="D'haeseleer P."/>
            <person name="Goker M."/>
            <person name="Bristow J."/>
            <person name="Eisen J.A."/>
            <person name="Markowitz V."/>
            <person name="Hugenholtz P."/>
            <person name="Rohde M."/>
            <person name="Klenk H.P."/>
            <person name="Kyrpides N.C."/>
        </authorList>
    </citation>
    <scope>NUCLEOTIDE SEQUENCE [LARGE SCALE GENOMIC DNA]</scope>
    <source>
        <strain evidence="3">ATCC 700683 / DSM 15641 / 12-3</strain>
    </source>
</reference>
<accession>C7MMW0</accession>